<dbReference type="Proteomes" id="UP000248856">
    <property type="component" value="Unassembled WGS sequence"/>
</dbReference>
<organism evidence="2 3">
    <name type="scientific">Paracidovorax anthurii</name>
    <dbReference type="NCBI Taxonomy" id="78229"/>
    <lineage>
        <taxon>Bacteria</taxon>
        <taxon>Pseudomonadati</taxon>
        <taxon>Pseudomonadota</taxon>
        <taxon>Betaproteobacteria</taxon>
        <taxon>Burkholderiales</taxon>
        <taxon>Comamonadaceae</taxon>
        <taxon>Paracidovorax</taxon>
    </lineage>
</organism>
<sequence length="194" mass="20843">MPALVRFACASLALALPLATTFPAKATAPAAAPAASAPARTPYPAIDPAFSRPDPGRVPGRAVLRAFLVTKKSIGHANTFCFVQRVLDRPDTTEPGTSVLSMIWYEGESIHRINRVRPGQRYAPGTMDPETEGRMLAHATGTVDLQTDVVPTDADIGTSTFLVSRPWVDHLFAQCKRVGTKVRIPAFKPPTPSQ</sequence>
<reference evidence="2 3" key="1">
    <citation type="submission" date="2018-06" db="EMBL/GenBank/DDBJ databases">
        <title>Genomic Encyclopedia of Archaeal and Bacterial Type Strains, Phase II (KMG-II): from individual species to whole genera.</title>
        <authorList>
            <person name="Goeker M."/>
        </authorList>
    </citation>
    <scope>NUCLEOTIDE SEQUENCE [LARGE SCALE GENOMIC DNA]</scope>
    <source>
        <strain evidence="2 3">CFPB 3232</strain>
    </source>
</reference>
<name>A0A328Z7M8_9BURK</name>
<proteinExistence type="predicted"/>
<feature type="chain" id="PRO_5016426954" evidence="1">
    <location>
        <begin position="27"/>
        <end position="194"/>
    </location>
</feature>
<keyword evidence="3" id="KW-1185">Reference proteome</keyword>
<dbReference type="RefSeq" id="WP_245951536.1">
    <property type="nucleotide sequence ID" value="NZ_CBCSGC010000018.1"/>
</dbReference>
<dbReference type="AlphaFoldDB" id="A0A328Z7M8"/>
<dbReference type="EMBL" id="QLTA01000022">
    <property type="protein sequence ID" value="RAR80692.1"/>
    <property type="molecule type" value="Genomic_DNA"/>
</dbReference>
<comment type="caution">
    <text evidence="2">The sequence shown here is derived from an EMBL/GenBank/DDBJ whole genome shotgun (WGS) entry which is preliminary data.</text>
</comment>
<keyword evidence="1" id="KW-0732">Signal</keyword>
<evidence type="ECO:0000313" key="3">
    <source>
        <dbReference type="Proteomes" id="UP000248856"/>
    </source>
</evidence>
<accession>A0A328Z7M8</accession>
<gene>
    <name evidence="2" type="ORF">AX018_102250</name>
</gene>
<protein>
    <submittedName>
        <fullName evidence="2">Uncharacterized protein</fullName>
    </submittedName>
</protein>
<feature type="signal peptide" evidence="1">
    <location>
        <begin position="1"/>
        <end position="26"/>
    </location>
</feature>
<evidence type="ECO:0000313" key="2">
    <source>
        <dbReference type="EMBL" id="RAR80692.1"/>
    </source>
</evidence>
<evidence type="ECO:0000256" key="1">
    <source>
        <dbReference type="SAM" id="SignalP"/>
    </source>
</evidence>